<evidence type="ECO:0000256" key="5">
    <source>
        <dbReference type="ARBA" id="ARBA00022825"/>
    </source>
</evidence>
<dbReference type="InterPro" id="IPR029045">
    <property type="entry name" value="ClpP/crotonase-like_dom_sf"/>
</dbReference>
<keyword evidence="5" id="KW-0720">Serine protease</keyword>
<dbReference type="Pfam" id="PF00574">
    <property type="entry name" value="CLP_protease"/>
    <property type="match status" value="1"/>
</dbReference>
<dbReference type="Proteomes" id="UP001205063">
    <property type="component" value="Unassembled WGS sequence"/>
</dbReference>
<reference evidence="7" key="1">
    <citation type="submission" date="2022-06" db="EMBL/GenBank/DDBJ databases">
        <title>Isolation of gut microbiota from human fecal samples.</title>
        <authorList>
            <person name="Pamer E.G."/>
            <person name="Barat B."/>
            <person name="Waligurski E."/>
            <person name="Medina S."/>
            <person name="Paddock L."/>
            <person name="Mostad J."/>
        </authorList>
    </citation>
    <scope>NUCLEOTIDE SEQUENCE</scope>
    <source>
        <strain evidence="7">DFI.7.96</strain>
    </source>
</reference>
<dbReference type="AlphaFoldDB" id="A0AAW5KDB6"/>
<evidence type="ECO:0000313" key="8">
    <source>
        <dbReference type="Proteomes" id="UP001205063"/>
    </source>
</evidence>
<dbReference type="PANTHER" id="PTHR10381:SF70">
    <property type="entry name" value="ATP-DEPENDENT CLP PROTEASE PROTEOLYTIC SUBUNIT"/>
    <property type="match status" value="1"/>
</dbReference>
<evidence type="ECO:0000256" key="1">
    <source>
        <dbReference type="ARBA" id="ARBA00007039"/>
    </source>
</evidence>
<evidence type="ECO:0000256" key="4">
    <source>
        <dbReference type="ARBA" id="ARBA00022801"/>
    </source>
</evidence>
<dbReference type="InterPro" id="IPR001907">
    <property type="entry name" value="ClpP"/>
</dbReference>
<evidence type="ECO:0000256" key="6">
    <source>
        <dbReference type="RuleBase" id="RU003567"/>
    </source>
</evidence>
<organism evidence="7 8">
    <name type="scientific">Bittarella massiliensis</name>
    <name type="common">ex Durand et al. 2017</name>
    <dbReference type="NCBI Taxonomy" id="1720313"/>
    <lineage>
        <taxon>Bacteria</taxon>
        <taxon>Bacillati</taxon>
        <taxon>Bacillota</taxon>
        <taxon>Clostridia</taxon>
        <taxon>Eubacteriales</taxon>
        <taxon>Oscillospiraceae</taxon>
        <taxon>Bittarella (ex Durand et al. 2017)</taxon>
    </lineage>
</organism>
<dbReference type="NCBIfam" id="NF045542">
    <property type="entry name" value="Clp_rel_HeadMat"/>
    <property type="match status" value="1"/>
</dbReference>
<accession>A0AAW5KDB6</accession>
<dbReference type="GO" id="GO:0004252">
    <property type="term" value="F:serine-type endopeptidase activity"/>
    <property type="evidence" value="ECO:0007669"/>
    <property type="project" value="InterPro"/>
</dbReference>
<dbReference type="GO" id="GO:0004176">
    <property type="term" value="F:ATP-dependent peptidase activity"/>
    <property type="evidence" value="ECO:0007669"/>
    <property type="project" value="InterPro"/>
</dbReference>
<dbReference type="PRINTS" id="PR00127">
    <property type="entry name" value="CLPPROTEASEP"/>
</dbReference>
<comment type="caution">
    <text evidence="7">The sequence shown here is derived from an EMBL/GenBank/DDBJ whole genome shotgun (WGS) entry which is preliminary data.</text>
</comment>
<dbReference type="GO" id="GO:0009368">
    <property type="term" value="C:endopeptidase Clp complex"/>
    <property type="evidence" value="ECO:0007669"/>
    <property type="project" value="TreeGrafter"/>
</dbReference>
<evidence type="ECO:0000256" key="3">
    <source>
        <dbReference type="ARBA" id="ARBA00022670"/>
    </source>
</evidence>
<gene>
    <name evidence="7" type="ORF">NE646_06600</name>
</gene>
<dbReference type="SUPFAM" id="SSF52096">
    <property type="entry name" value="ClpP/crotonase"/>
    <property type="match status" value="1"/>
</dbReference>
<dbReference type="EMBL" id="JANGAB010000003">
    <property type="protein sequence ID" value="MCQ4949336.1"/>
    <property type="molecule type" value="Genomic_DNA"/>
</dbReference>
<dbReference type="GO" id="GO:0051117">
    <property type="term" value="F:ATPase binding"/>
    <property type="evidence" value="ECO:0007669"/>
    <property type="project" value="TreeGrafter"/>
</dbReference>
<comment type="similarity">
    <text evidence="1 6">Belongs to the peptidase S14 family.</text>
</comment>
<dbReference type="CDD" id="cd07016">
    <property type="entry name" value="S14_ClpP_1"/>
    <property type="match status" value="1"/>
</dbReference>
<protein>
    <recommendedName>
        <fullName evidence="6">ATP-dependent Clp protease proteolytic subunit</fullName>
    </recommendedName>
</protein>
<sequence length="232" mass="25816">MRKYYNLYTEGREANVQVYGDITSYKWDDRDVTSYDLVTELEGLDVDRINVYINSYGGEVAEGLAIYHALKRHPAQVRAYCDGFACSIASVIYMAGDVRVMGDASLLMIHNASTIAAGTPAELSKAAEDLAVISSQVRQAYIDAGVTLSVDELQDMLDAETWITPARALEFGFATAIAKEPASQHPTQSARRLIFDRMSHTPEKTPKIEETHTEELKENRLLNFLAEAMQAR</sequence>
<dbReference type="InterPro" id="IPR023562">
    <property type="entry name" value="ClpP/TepA"/>
</dbReference>
<dbReference type="PANTHER" id="PTHR10381">
    <property type="entry name" value="ATP-DEPENDENT CLP PROTEASE PROTEOLYTIC SUBUNIT"/>
    <property type="match status" value="1"/>
</dbReference>
<evidence type="ECO:0000313" key="7">
    <source>
        <dbReference type="EMBL" id="MCQ4949336.1"/>
    </source>
</evidence>
<dbReference type="Gene3D" id="3.90.226.10">
    <property type="entry name" value="2-enoyl-CoA Hydratase, Chain A, domain 1"/>
    <property type="match status" value="1"/>
</dbReference>
<name>A0AAW5KDB6_9FIRM</name>
<dbReference type="RefSeq" id="WP_256135967.1">
    <property type="nucleotide sequence ID" value="NZ_JANGAB010000003.1"/>
</dbReference>
<dbReference type="GO" id="GO:0006515">
    <property type="term" value="P:protein quality control for misfolded or incompletely synthesized proteins"/>
    <property type="evidence" value="ECO:0007669"/>
    <property type="project" value="TreeGrafter"/>
</dbReference>
<keyword evidence="3 7" id="KW-0645">Protease</keyword>
<proteinExistence type="inferred from homology"/>
<keyword evidence="2" id="KW-0963">Cytoplasm</keyword>
<evidence type="ECO:0000256" key="2">
    <source>
        <dbReference type="ARBA" id="ARBA00022490"/>
    </source>
</evidence>
<keyword evidence="4" id="KW-0378">Hydrolase</keyword>